<keyword evidence="2" id="KW-1185">Reference proteome</keyword>
<dbReference type="RefSeq" id="WP_195799104.1">
    <property type="nucleotide sequence ID" value="NZ_CP061379.1"/>
</dbReference>
<proteinExistence type="predicted"/>
<evidence type="ECO:0000313" key="1">
    <source>
        <dbReference type="EMBL" id="QPF89565.1"/>
    </source>
</evidence>
<dbReference type="Proteomes" id="UP000594621">
    <property type="component" value="Chromosome"/>
</dbReference>
<organism evidence="1 2">
    <name type="scientific">Bradyrhizobium commune</name>
    <dbReference type="NCBI Taxonomy" id="83627"/>
    <lineage>
        <taxon>Bacteria</taxon>
        <taxon>Pseudomonadati</taxon>
        <taxon>Pseudomonadota</taxon>
        <taxon>Alphaproteobacteria</taxon>
        <taxon>Hyphomicrobiales</taxon>
        <taxon>Nitrobacteraceae</taxon>
        <taxon>Bradyrhizobium</taxon>
    </lineage>
</organism>
<dbReference type="AlphaFoldDB" id="A0A7S9GX87"/>
<sequence length="86" mass="9775">MITPDQLPIVNASLDIAYDYLEQSGQVESRETARRLIIESIATQLRTGERRPLMLANRAVESYQRTRTEHRSAGIARTALPEFSFP</sequence>
<dbReference type="EMBL" id="CP061379">
    <property type="protein sequence ID" value="QPF89565.1"/>
    <property type="molecule type" value="Genomic_DNA"/>
</dbReference>
<evidence type="ECO:0000313" key="2">
    <source>
        <dbReference type="Proteomes" id="UP000594621"/>
    </source>
</evidence>
<dbReference type="KEGG" id="bcou:IC761_24035"/>
<name>A0A7S9GX87_9BRAD</name>
<gene>
    <name evidence="1" type="ORF">IC761_24035</name>
</gene>
<accession>A0A7S9GX87</accession>
<protein>
    <submittedName>
        <fullName evidence="1">Uncharacterized protein</fullName>
    </submittedName>
</protein>
<reference evidence="1 2" key="1">
    <citation type="submission" date="2020-09" db="EMBL/GenBank/DDBJ databases">
        <title>Complete genomes of bradyrhizobia occurring on native shrubby legumes in Australia.</title>
        <authorList>
            <person name="Lafay B."/>
        </authorList>
    </citation>
    <scope>NUCLEOTIDE SEQUENCE [LARGE SCALE GENOMIC DNA]</scope>
    <source>
        <strain evidence="1 2">BDV5040</strain>
    </source>
</reference>